<keyword evidence="16" id="KW-1185">Reference proteome</keyword>
<evidence type="ECO:0000256" key="7">
    <source>
        <dbReference type="ARBA" id="ARBA00022692"/>
    </source>
</evidence>
<dbReference type="AlphaFoldDB" id="A0A9J7AXH4"/>
<comment type="similarity">
    <text evidence="2">Belongs to the protein kinase superfamily. ADCK protein kinase family.</text>
</comment>
<dbReference type="PANTHER" id="PTHR10566">
    <property type="entry name" value="CHAPERONE-ACTIVITY OF BC1 COMPLEX CABC1 -RELATED"/>
    <property type="match status" value="1"/>
</dbReference>
<dbReference type="Proteomes" id="UP001060336">
    <property type="component" value="Chromosome"/>
</dbReference>
<reference evidence="15" key="1">
    <citation type="submission" date="2022-08" db="EMBL/GenBank/DDBJ databases">
        <title>Nisaea acidiphila sp. nov., isolated from a marine algal debris and emended description of the genus Nisaea Urios et al. 2008.</title>
        <authorList>
            <person name="Kwon K."/>
        </authorList>
    </citation>
    <scope>NUCLEOTIDE SEQUENCE</scope>
    <source>
        <strain evidence="15">MEBiC11861</strain>
    </source>
</reference>
<evidence type="ECO:0000313" key="16">
    <source>
        <dbReference type="Proteomes" id="UP001060336"/>
    </source>
</evidence>
<keyword evidence="12 13" id="KW-0472">Membrane</keyword>
<keyword evidence="7 13" id="KW-0812">Transmembrane</keyword>
<name>A0A9J7AXH4_9PROT</name>
<dbReference type="Pfam" id="PF03109">
    <property type="entry name" value="ABC1"/>
    <property type="match status" value="1"/>
</dbReference>
<evidence type="ECO:0000313" key="15">
    <source>
        <dbReference type="EMBL" id="UUX52095.1"/>
    </source>
</evidence>
<evidence type="ECO:0000259" key="14">
    <source>
        <dbReference type="Pfam" id="PF03109"/>
    </source>
</evidence>
<keyword evidence="3" id="KW-1003">Cell membrane</keyword>
<evidence type="ECO:0000256" key="2">
    <source>
        <dbReference type="ARBA" id="ARBA00009670"/>
    </source>
</evidence>
<evidence type="ECO:0000256" key="12">
    <source>
        <dbReference type="ARBA" id="ARBA00023136"/>
    </source>
</evidence>
<evidence type="ECO:0000256" key="6">
    <source>
        <dbReference type="ARBA" id="ARBA00022688"/>
    </source>
</evidence>
<organism evidence="15 16">
    <name type="scientific">Nisaea acidiphila</name>
    <dbReference type="NCBI Taxonomy" id="1862145"/>
    <lineage>
        <taxon>Bacteria</taxon>
        <taxon>Pseudomonadati</taxon>
        <taxon>Pseudomonadota</taxon>
        <taxon>Alphaproteobacteria</taxon>
        <taxon>Rhodospirillales</taxon>
        <taxon>Thalassobaculaceae</taxon>
        <taxon>Nisaea</taxon>
    </lineage>
</organism>
<dbReference type="GO" id="GO:0005524">
    <property type="term" value="F:ATP binding"/>
    <property type="evidence" value="ECO:0007669"/>
    <property type="project" value="UniProtKB-KW"/>
</dbReference>
<gene>
    <name evidence="15" type="primary">ubiB</name>
    <name evidence="15" type="ORF">NUH88_10410</name>
</gene>
<dbReference type="InterPro" id="IPR050154">
    <property type="entry name" value="UbiB_kinase"/>
</dbReference>
<dbReference type="KEGG" id="naci:NUH88_10410"/>
<keyword evidence="8" id="KW-0547">Nucleotide-binding</keyword>
<dbReference type="InterPro" id="IPR011009">
    <property type="entry name" value="Kinase-like_dom_sf"/>
</dbReference>
<evidence type="ECO:0000256" key="10">
    <source>
        <dbReference type="ARBA" id="ARBA00022840"/>
    </source>
</evidence>
<evidence type="ECO:0000256" key="8">
    <source>
        <dbReference type="ARBA" id="ARBA00022741"/>
    </source>
</evidence>
<evidence type="ECO:0000256" key="9">
    <source>
        <dbReference type="ARBA" id="ARBA00022777"/>
    </source>
</evidence>
<dbReference type="RefSeq" id="WP_257771961.1">
    <property type="nucleotide sequence ID" value="NZ_CP102480.1"/>
</dbReference>
<evidence type="ECO:0000256" key="11">
    <source>
        <dbReference type="ARBA" id="ARBA00022989"/>
    </source>
</evidence>
<dbReference type="EMBL" id="CP102480">
    <property type="protein sequence ID" value="UUX52095.1"/>
    <property type="molecule type" value="Genomic_DNA"/>
</dbReference>
<sequence>MWRALRNLLRLCGSAWILARHGALAPLADIPQAPALALAARFVLLFRNRRYDRLRPGERLAAALSALGPSFIKFGQSLATRSDLIGEEQAHDLSRLQDRLKPFSTAIAKRMLEDELERPIAEVFASFEDKPVAAASIAQVHFAVTTEGEEVAVKILRPDIEARFARDLDLFLWIAELLETHWPWIRRLKPVEVIELFRETVEMEMDLRMEAAAASELAQNFEEDPGFRVPKVDWGRTTARVMTVERVHGTRIDDLETLIEKGHEPTEILRRAATAFFNQVFRDGFFHADMHPGNAFVDEEGRVVPVDFGIMGRLDQKTRYYLADMLTGFLTGDYRKVAEVHFRAGYVPAHKSVEAFTQACRSIGEPLLGRPLNEISVARLLAQLFRITEQFEMETQPQLLLLQKTMVVAEGVGRTLNPDVNMWELPRPMIEDWMREHRGPQARVREAATHAIALAERLPQIIETTDRVMGSLTEGGLKLHPETVARFAEENARRRRSFWPVWLALFIAVLALLFD</sequence>
<comment type="pathway">
    <text evidence="1">Cofactor biosynthesis; ubiquinone biosynthesis [regulation].</text>
</comment>
<dbReference type="SUPFAM" id="SSF56112">
    <property type="entry name" value="Protein kinase-like (PK-like)"/>
    <property type="match status" value="1"/>
</dbReference>
<dbReference type="PANTHER" id="PTHR10566:SF113">
    <property type="entry name" value="PROTEIN ACTIVITY OF BC1 COMPLEX KINASE 7, CHLOROPLASTIC"/>
    <property type="match status" value="1"/>
</dbReference>
<dbReference type="GO" id="GO:0016301">
    <property type="term" value="F:kinase activity"/>
    <property type="evidence" value="ECO:0007669"/>
    <property type="project" value="UniProtKB-KW"/>
</dbReference>
<feature type="transmembrane region" description="Helical" evidence="13">
    <location>
        <begin position="497"/>
        <end position="514"/>
    </location>
</feature>
<dbReference type="NCBIfam" id="TIGR01982">
    <property type="entry name" value="UbiB"/>
    <property type="match status" value="1"/>
</dbReference>
<dbReference type="InterPro" id="IPR004147">
    <property type="entry name" value="ABC1_dom"/>
</dbReference>
<dbReference type="InterPro" id="IPR045308">
    <property type="entry name" value="UbiB_bact"/>
</dbReference>
<evidence type="ECO:0000256" key="13">
    <source>
        <dbReference type="SAM" id="Phobius"/>
    </source>
</evidence>
<evidence type="ECO:0000256" key="3">
    <source>
        <dbReference type="ARBA" id="ARBA00022475"/>
    </source>
</evidence>
<accession>A0A9J7AXH4</accession>
<protein>
    <submittedName>
        <fullName evidence="15">2-polyprenylphenol 6-hydroxylase</fullName>
    </submittedName>
</protein>
<keyword evidence="10" id="KW-0067">ATP-binding</keyword>
<feature type="domain" description="ABC1 atypical kinase-like" evidence="14">
    <location>
        <begin position="95"/>
        <end position="341"/>
    </location>
</feature>
<proteinExistence type="inferred from homology"/>
<keyword evidence="6" id="KW-0831">Ubiquinone biosynthesis</keyword>
<evidence type="ECO:0000256" key="5">
    <source>
        <dbReference type="ARBA" id="ARBA00022679"/>
    </source>
</evidence>
<dbReference type="CDD" id="cd13972">
    <property type="entry name" value="UbiB"/>
    <property type="match status" value="1"/>
</dbReference>
<keyword evidence="5" id="KW-0808">Transferase</keyword>
<evidence type="ECO:0000256" key="1">
    <source>
        <dbReference type="ARBA" id="ARBA00005020"/>
    </source>
</evidence>
<evidence type="ECO:0000256" key="4">
    <source>
        <dbReference type="ARBA" id="ARBA00022519"/>
    </source>
</evidence>
<dbReference type="GO" id="GO:0006744">
    <property type="term" value="P:ubiquinone biosynthetic process"/>
    <property type="evidence" value="ECO:0007669"/>
    <property type="project" value="UniProtKB-KW"/>
</dbReference>
<keyword evidence="9" id="KW-0418">Kinase</keyword>
<keyword evidence="11 13" id="KW-1133">Transmembrane helix</keyword>
<dbReference type="InterPro" id="IPR010232">
    <property type="entry name" value="UbiB"/>
</dbReference>
<keyword evidence="4" id="KW-0997">Cell inner membrane</keyword>